<evidence type="ECO:0000256" key="3">
    <source>
        <dbReference type="ARBA" id="ARBA00023237"/>
    </source>
</evidence>
<dbReference type="AlphaFoldDB" id="A0A917A389"/>
<dbReference type="Pfam" id="PF00691">
    <property type="entry name" value="OmpA"/>
    <property type="match status" value="1"/>
</dbReference>
<dbReference type="InterPro" id="IPR036737">
    <property type="entry name" value="OmpA-like_sf"/>
</dbReference>
<reference evidence="6" key="1">
    <citation type="journal article" date="2014" name="Int. J. Syst. Evol. Microbiol.">
        <title>Complete genome sequence of Corynebacterium casei LMG S-19264T (=DSM 44701T), isolated from a smear-ripened cheese.</title>
        <authorList>
            <consortium name="US DOE Joint Genome Institute (JGI-PGF)"/>
            <person name="Walter F."/>
            <person name="Albersmeier A."/>
            <person name="Kalinowski J."/>
            <person name="Ruckert C."/>
        </authorList>
    </citation>
    <scope>NUCLEOTIDE SEQUENCE</scope>
    <source>
        <strain evidence="6">CGMCC 1.15367</strain>
    </source>
</reference>
<keyword evidence="2 4" id="KW-0472">Membrane</keyword>
<evidence type="ECO:0000313" key="6">
    <source>
        <dbReference type="EMBL" id="GGE24580.1"/>
    </source>
</evidence>
<proteinExistence type="predicted"/>
<dbReference type="Gene3D" id="3.30.1330.60">
    <property type="entry name" value="OmpA-like domain"/>
    <property type="match status" value="1"/>
</dbReference>
<evidence type="ECO:0000256" key="1">
    <source>
        <dbReference type="ARBA" id="ARBA00004442"/>
    </source>
</evidence>
<dbReference type="PROSITE" id="PS51123">
    <property type="entry name" value="OMPA_2"/>
    <property type="match status" value="1"/>
</dbReference>
<sequence length="181" mass="19144">MVTRAVRLASALMLGAGALMLSGTERPARADPAYTAADVMARFEGQGPVMVRRGVRRSDAACPSGSACPAKPGFDLVITFALGSDRLSPQAKENLDQFALALEDPRLAAERFLIAGHTDARGSASGNLALSIRRAEAVAAYLAERGVASTRLSTEGFGSTMPRTPDAFDPINRRVEANLRR</sequence>
<dbReference type="CDD" id="cd07185">
    <property type="entry name" value="OmpA_C-like"/>
    <property type="match status" value="1"/>
</dbReference>
<dbReference type="EMBL" id="BMIQ01000014">
    <property type="protein sequence ID" value="GGE24580.1"/>
    <property type="molecule type" value="Genomic_DNA"/>
</dbReference>
<gene>
    <name evidence="6" type="ORF">GCM10011390_50030</name>
</gene>
<dbReference type="InterPro" id="IPR050330">
    <property type="entry name" value="Bact_OuterMem_StrucFunc"/>
</dbReference>
<dbReference type="InterPro" id="IPR006664">
    <property type="entry name" value="OMP_bac"/>
</dbReference>
<dbReference type="PANTHER" id="PTHR30329">
    <property type="entry name" value="STATOR ELEMENT OF FLAGELLAR MOTOR COMPLEX"/>
    <property type="match status" value="1"/>
</dbReference>
<dbReference type="InterPro" id="IPR006665">
    <property type="entry name" value="OmpA-like"/>
</dbReference>
<dbReference type="PANTHER" id="PTHR30329:SF21">
    <property type="entry name" value="LIPOPROTEIN YIAD-RELATED"/>
    <property type="match status" value="1"/>
</dbReference>
<evidence type="ECO:0000256" key="4">
    <source>
        <dbReference type="PROSITE-ProRule" id="PRU00473"/>
    </source>
</evidence>
<keyword evidence="6" id="KW-0282">Flagellum</keyword>
<feature type="domain" description="OmpA-like" evidence="5">
    <location>
        <begin position="67"/>
        <end position="181"/>
    </location>
</feature>
<dbReference type="PRINTS" id="PR01021">
    <property type="entry name" value="OMPADOMAIN"/>
</dbReference>
<keyword evidence="7" id="KW-1185">Reference proteome</keyword>
<evidence type="ECO:0000256" key="2">
    <source>
        <dbReference type="ARBA" id="ARBA00023136"/>
    </source>
</evidence>
<organism evidence="6 7">
    <name type="scientific">Aureimonas endophytica</name>
    <dbReference type="NCBI Taxonomy" id="2027858"/>
    <lineage>
        <taxon>Bacteria</taxon>
        <taxon>Pseudomonadati</taxon>
        <taxon>Pseudomonadota</taxon>
        <taxon>Alphaproteobacteria</taxon>
        <taxon>Hyphomicrobiales</taxon>
        <taxon>Aurantimonadaceae</taxon>
        <taxon>Aureimonas</taxon>
    </lineage>
</organism>
<comment type="caution">
    <text evidence="6">The sequence shown here is derived from an EMBL/GenBank/DDBJ whole genome shotgun (WGS) entry which is preliminary data.</text>
</comment>
<name>A0A917A389_9HYPH</name>
<reference evidence="6" key="2">
    <citation type="submission" date="2020-09" db="EMBL/GenBank/DDBJ databases">
        <authorList>
            <person name="Sun Q."/>
            <person name="Zhou Y."/>
        </authorList>
    </citation>
    <scope>NUCLEOTIDE SEQUENCE</scope>
    <source>
        <strain evidence="6">CGMCC 1.15367</strain>
    </source>
</reference>
<comment type="subcellular location">
    <subcellularLocation>
        <location evidence="1">Cell outer membrane</location>
    </subcellularLocation>
</comment>
<evidence type="ECO:0000313" key="7">
    <source>
        <dbReference type="Proteomes" id="UP000644699"/>
    </source>
</evidence>
<protein>
    <submittedName>
        <fullName evidence="6">Flagellar motor protein MotB</fullName>
    </submittedName>
</protein>
<keyword evidence="6" id="KW-0969">Cilium</keyword>
<keyword evidence="3" id="KW-0998">Cell outer membrane</keyword>
<keyword evidence="6" id="KW-0966">Cell projection</keyword>
<evidence type="ECO:0000259" key="5">
    <source>
        <dbReference type="PROSITE" id="PS51123"/>
    </source>
</evidence>
<dbReference type="Proteomes" id="UP000644699">
    <property type="component" value="Unassembled WGS sequence"/>
</dbReference>
<dbReference type="SUPFAM" id="SSF103088">
    <property type="entry name" value="OmpA-like"/>
    <property type="match status" value="1"/>
</dbReference>
<accession>A0A917A389</accession>
<dbReference type="GO" id="GO:0009279">
    <property type="term" value="C:cell outer membrane"/>
    <property type="evidence" value="ECO:0007669"/>
    <property type="project" value="UniProtKB-SubCell"/>
</dbReference>